<dbReference type="GeneTree" id="ENSGT00940000160042"/>
<evidence type="ECO:0000256" key="1">
    <source>
        <dbReference type="ARBA" id="ARBA00004141"/>
    </source>
</evidence>
<organism evidence="10 11">
    <name type="scientific">Cyclopterus lumpus</name>
    <name type="common">Lumpsucker</name>
    <dbReference type="NCBI Taxonomy" id="8103"/>
    <lineage>
        <taxon>Eukaryota</taxon>
        <taxon>Metazoa</taxon>
        <taxon>Chordata</taxon>
        <taxon>Craniata</taxon>
        <taxon>Vertebrata</taxon>
        <taxon>Euteleostomi</taxon>
        <taxon>Actinopterygii</taxon>
        <taxon>Neopterygii</taxon>
        <taxon>Teleostei</taxon>
        <taxon>Neoteleostei</taxon>
        <taxon>Acanthomorphata</taxon>
        <taxon>Eupercaria</taxon>
        <taxon>Perciformes</taxon>
        <taxon>Cottioidei</taxon>
        <taxon>Cottales</taxon>
        <taxon>Cyclopteridae</taxon>
        <taxon>Cyclopterus</taxon>
    </lineage>
</organism>
<comment type="similarity">
    <text evidence="2">Belongs to the ZIP transporter (TC 2.A.5) family.</text>
</comment>
<protein>
    <recommendedName>
        <fullName evidence="9">Zinc transporter ZIP4/12 EF-hand domain-containing protein</fullName>
    </recommendedName>
</protein>
<feature type="transmembrane region" description="Helical" evidence="7">
    <location>
        <begin position="473"/>
        <end position="495"/>
    </location>
</feature>
<evidence type="ECO:0000313" key="10">
    <source>
        <dbReference type="Ensembl" id="ENSCLMP00005003773.1"/>
    </source>
</evidence>
<feature type="transmembrane region" description="Helical" evidence="7">
    <location>
        <begin position="321"/>
        <end position="347"/>
    </location>
</feature>
<dbReference type="GO" id="GO:0071578">
    <property type="term" value="P:zinc ion import across plasma membrane"/>
    <property type="evidence" value="ECO:0007669"/>
    <property type="project" value="TreeGrafter"/>
</dbReference>
<feature type="transmembrane region" description="Helical" evidence="7">
    <location>
        <begin position="237"/>
        <end position="259"/>
    </location>
</feature>
<feature type="region of interest" description="Disordered" evidence="6">
    <location>
        <begin position="142"/>
        <end position="176"/>
    </location>
</feature>
<keyword evidence="8" id="KW-0732">Signal</keyword>
<evidence type="ECO:0000313" key="11">
    <source>
        <dbReference type="Proteomes" id="UP000694565"/>
    </source>
</evidence>
<keyword evidence="5 7" id="KW-0472">Membrane</keyword>
<dbReference type="GO" id="GO:0005886">
    <property type="term" value="C:plasma membrane"/>
    <property type="evidence" value="ECO:0007669"/>
    <property type="project" value="TreeGrafter"/>
</dbReference>
<feature type="transmembrane region" description="Helical" evidence="7">
    <location>
        <begin position="532"/>
        <end position="555"/>
    </location>
</feature>
<feature type="signal peptide" evidence="8">
    <location>
        <begin position="1"/>
        <end position="20"/>
    </location>
</feature>
<dbReference type="Proteomes" id="UP000694565">
    <property type="component" value="Unplaced"/>
</dbReference>
<evidence type="ECO:0000256" key="7">
    <source>
        <dbReference type="SAM" id="Phobius"/>
    </source>
</evidence>
<dbReference type="InterPro" id="IPR003689">
    <property type="entry name" value="ZIP"/>
</dbReference>
<dbReference type="InterPro" id="IPR050799">
    <property type="entry name" value="ZIP_Transporter"/>
</dbReference>
<feature type="compositionally biased region" description="Basic and acidic residues" evidence="6">
    <location>
        <begin position="145"/>
        <end position="164"/>
    </location>
</feature>
<evidence type="ECO:0000256" key="2">
    <source>
        <dbReference type="ARBA" id="ARBA00006939"/>
    </source>
</evidence>
<proteinExistence type="inferred from homology"/>
<comment type="subcellular location">
    <subcellularLocation>
        <location evidence="1">Membrane</location>
        <topology evidence="1">Multi-pass membrane protein</topology>
    </subcellularLocation>
</comment>
<dbReference type="Pfam" id="PF02535">
    <property type="entry name" value="Zip"/>
    <property type="match status" value="1"/>
</dbReference>
<keyword evidence="3 7" id="KW-0812">Transmembrane</keyword>
<evidence type="ECO:0000256" key="6">
    <source>
        <dbReference type="SAM" id="MobiDB-lite"/>
    </source>
</evidence>
<dbReference type="Pfam" id="PF21116">
    <property type="entry name" value="EF-hand_Zip"/>
    <property type="match status" value="1"/>
</dbReference>
<feature type="chain" id="PRO_5034056926" description="Zinc transporter ZIP4/12 EF-hand domain-containing protein" evidence="8">
    <location>
        <begin position="21"/>
        <end position="561"/>
    </location>
</feature>
<feature type="transmembrane region" description="Helical" evidence="7">
    <location>
        <begin position="501"/>
        <end position="520"/>
    </location>
</feature>
<evidence type="ECO:0000256" key="8">
    <source>
        <dbReference type="SAM" id="SignalP"/>
    </source>
</evidence>
<evidence type="ECO:0000256" key="5">
    <source>
        <dbReference type="ARBA" id="ARBA00023136"/>
    </source>
</evidence>
<dbReference type="InterPro" id="IPR049406">
    <property type="entry name" value="ZIP4_12_EF-hand"/>
</dbReference>
<dbReference type="Ensembl" id="ENSCLMT00005004106.1">
    <property type="protein sequence ID" value="ENSCLMP00005003773.1"/>
    <property type="gene ID" value="ENSCLMG00005002139.1"/>
</dbReference>
<dbReference type="AlphaFoldDB" id="A0A8C2YX46"/>
<dbReference type="PANTHER" id="PTHR12191">
    <property type="entry name" value="SOLUTE CARRIER FAMILY 39"/>
    <property type="match status" value="1"/>
</dbReference>
<evidence type="ECO:0000256" key="3">
    <source>
        <dbReference type="ARBA" id="ARBA00022692"/>
    </source>
</evidence>
<accession>A0A8C2YX46</accession>
<evidence type="ECO:0000259" key="9">
    <source>
        <dbReference type="Pfam" id="PF21116"/>
    </source>
</evidence>
<feature type="domain" description="Zinc transporter ZIP4/12 EF-hand" evidence="9">
    <location>
        <begin position="117"/>
        <end position="230"/>
    </location>
</feature>
<reference evidence="10" key="2">
    <citation type="submission" date="2025-09" db="UniProtKB">
        <authorList>
            <consortium name="Ensembl"/>
        </authorList>
    </citation>
    <scope>IDENTIFICATION</scope>
</reference>
<dbReference type="GO" id="GO:0140410">
    <property type="term" value="F:monoatomic cation:bicarbonate symporter activity"/>
    <property type="evidence" value="ECO:0007669"/>
    <property type="project" value="TreeGrafter"/>
</dbReference>
<feature type="transmembrane region" description="Helical" evidence="7">
    <location>
        <begin position="266"/>
        <end position="288"/>
    </location>
</feature>
<dbReference type="GO" id="GO:0005385">
    <property type="term" value="F:zinc ion transmembrane transporter activity"/>
    <property type="evidence" value="ECO:0007669"/>
    <property type="project" value="TreeGrafter"/>
</dbReference>
<keyword evidence="11" id="KW-1185">Reference proteome</keyword>
<evidence type="ECO:0000256" key="4">
    <source>
        <dbReference type="ARBA" id="ARBA00022989"/>
    </source>
</evidence>
<dbReference type="GO" id="GO:0030003">
    <property type="term" value="P:intracellular monoatomic cation homeostasis"/>
    <property type="evidence" value="ECO:0007669"/>
    <property type="project" value="TreeGrafter"/>
</dbReference>
<sequence>MFFSALLIIASRGLFSSVSGSPAVEEAYRAVLSVVSPGQHYLNRESLGSVFNTLEKRVQCGEVSCEKSCVTAADITTEVNPSSPDQRQEVGAVLGHVLYHALQGHCFISRSLPEESFFLDYIMDRLGPENFTVEGKLMSLNLGHHPKDEPEHQEDQHADHDHSGLRRRKRSSLEHRERHGGNVTWNRFCASAEELVLIYGLADNSSVSSGLSRTDLARLSPALVQQILSGGACSEKYVYATIANMVITLTSMFGIVLLLCTSFTSVFQFCIQFCISLAVGSLTGDALLHLTPMFLGLHVHSDNTDSHKNSHAPYQEETPDYIYKMLVLIGGIYYFYLMETIFSLVAYEDNHHHHQHHHGEESEPHHCDHGQVLEMYEQERKQKDKSQSASRADLVRNILTATQIKMNRLLPYMITIGDSIHNFADGLAMGAAFSLSWKSGLATSLAVLCHELPHELGDFAILLHSGMSVRKALLLNVGSAMTSFVGLYIALSVATDLATKQWIAAISAGLFLYVGLADMLPTMVHISNKKPWLMFLLQNLGLLTGWGTLLLLSLYEERISF</sequence>
<reference evidence="10" key="1">
    <citation type="submission" date="2025-08" db="UniProtKB">
        <authorList>
            <consortium name="Ensembl"/>
        </authorList>
    </citation>
    <scope>IDENTIFICATION</scope>
</reference>
<keyword evidence="4 7" id="KW-1133">Transmembrane helix</keyword>
<name>A0A8C2YX46_CYCLU</name>
<dbReference type="PANTHER" id="PTHR12191:SF21">
    <property type="entry name" value="ZINC TRANSPORTER ZIP4"/>
    <property type="match status" value="1"/>
</dbReference>